<evidence type="ECO:0000256" key="8">
    <source>
        <dbReference type="ARBA" id="ARBA00022989"/>
    </source>
</evidence>
<name>A0A396I2E6_MEDTR</name>
<comment type="subcellular location">
    <subcellularLocation>
        <location evidence="1">Cell membrane</location>
        <topology evidence="1">Single-pass type I membrane protein</topology>
    </subcellularLocation>
</comment>
<keyword evidence="10" id="KW-0675">Receptor</keyword>
<dbReference type="InterPro" id="IPR003591">
    <property type="entry name" value="Leu-rich_rpt_typical-subtyp"/>
</dbReference>
<keyword evidence="3" id="KW-1003">Cell membrane</keyword>
<evidence type="ECO:0000313" key="13">
    <source>
        <dbReference type="EMBL" id="RHN58903.1"/>
    </source>
</evidence>
<keyword evidence="11" id="KW-0325">Glycoprotein</keyword>
<organism evidence="13 14">
    <name type="scientific">Medicago truncatula</name>
    <name type="common">Barrel medic</name>
    <name type="synonym">Medicago tribuloides</name>
    <dbReference type="NCBI Taxonomy" id="3880"/>
    <lineage>
        <taxon>Eukaryota</taxon>
        <taxon>Viridiplantae</taxon>
        <taxon>Streptophyta</taxon>
        <taxon>Embryophyta</taxon>
        <taxon>Tracheophyta</taxon>
        <taxon>Spermatophyta</taxon>
        <taxon>Magnoliopsida</taxon>
        <taxon>eudicotyledons</taxon>
        <taxon>Gunneridae</taxon>
        <taxon>Pentapetalae</taxon>
        <taxon>rosids</taxon>
        <taxon>fabids</taxon>
        <taxon>Fabales</taxon>
        <taxon>Fabaceae</taxon>
        <taxon>Papilionoideae</taxon>
        <taxon>50 kb inversion clade</taxon>
        <taxon>NPAAA clade</taxon>
        <taxon>Hologalegina</taxon>
        <taxon>IRL clade</taxon>
        <taxon>Trifolieae</taxon>
        <taxon>Medicago</taxon>
    </lineage>
</organism>
<dbReference type="Pfam" id="PF00560">
    <property type="entry name" value="LRR_1"/>
    <property type="match status" value="2"/>
</dbReference>
<dbReference type="InterPro" id="IPR032675">
    <property type="entry name" value="LRR_dom_sf"/>
</dbReference>
<evidence type="ECO:0000313" key="14">
    <source>
        <dbReference type="Proteomes" id="UP000265566"/>
    </source>
</evidence>
<keyword evidence="4" id="KW-0433">Leucine-rich repeat</keyword>
<dbReference type="PANTHER" id="PTHR48061">
    <property type="entry name" value="LEUCINE-RICH REPEAT RECEPTOR PROTEIN KINASE EMS1-LIKE-RELATED"/>
    <property type="match status" value="1"/>
</dbReference>
<dbReference type="PRINTS" id="PR00019">
    <property type="entry name" value="LEURICHRPT"/>
</dbReference>
<comment type="similarity">
    <text evidence="2">Belongs to the RLP family.</text>
</comment>
<evidence type="ECO:0000256" key="4">
    <source>
        <dbReference type="ARBA" id="ARBA00022614"/>
    </source>
</evidence>
<evidence type="ECO:0000256" key="11">
    <source>
        <dbReference type="ARBA" id="ARBA00023180"/>
    </source>
</evidence>
<keyword evidence="6" id="KW-0732">Signal</keyword>
<proteinExistence type="inferred from homology"/>
<dbReference type="Gramene" id="rna20859">
    <property type="protein sequence ID" value="RHN58903.1"/>
    <property type="gene ID" value="gene20859"/>
</dbReference>
<accession>A0A396I2E6</accession>
<dbReference type="GO" id="GO:0005886">
    <property type="term" value="C:plasma membrane"/>
    <property type="evidence" value="ECO:0007669"/>
    <property type="project" value="UniProtKB-SubCell"/>
</dbReference>
<dbReference type="Gene3D" id="3.80.10.10">
    <property type="entry name" value="Ribonuclease Inhibitor"/>
    <property type="match status" value="2"/>
</dbReference>
<keyword evidence="7" id="KW-0677">Repeat</keyword>
<sequence length="590" mass="66615">MAKNLNHIDLSYNSLSGEVSSSFHVEGLLNLVNLDLSYNSINGSISSVLFTLPYLKSIRLSFNHFSKLEEFTIISSSILESLELRSNDQSGPFPKSILQLGSLYRLDLSSNKFTGSVQLDELFGLTSLSELHLSYNNLSISWNASNYDLLSIPNINVLGLASCNFKTFPNFLINQSGLGSLDLSDNQIHGIVPNWIWKLPYLDKLNISHNFLTNFQRPMTNHIPNLILLDLHNNQLQGPIPMFHQSVIYLDYSTNNFSSIPQDIGLVVPKSLSHCSSLKVLDIGSTQILCGFPCFLKYIPTLSVLVLRNNKFHGTIECSHSQADKHWKMIQIVDISCNNFNGKLQEKYFATWDRMMQDEVDVIPDFIHTRNKDCSYYQDSVTVSIKGQQMKFVKILAIFTAIDFSSNHFEGPIPQVLMEFKAIHVLNFSNNGISGEIPSTIGNLKQLESLDLSNNSLVGVIPVQLASLSFLSYLNLSFNHLVGKIPTGTQLQSFQASSFEGNKGLYGPLLPEKLNGNRQDELPLQPACERLACSIDWNFLSVELGFVFGLGIIICPLLFWKKWRVSYWKLADKILCRIFQRMYFEYATDR</sequence>
<evidence type="ECO:0000256" key="2">
    <source>
        <dbReference type="ARBA" id="ARBA00009592"/>
    </source>
</evidence>
<dbReference type="InterPro" id="IPR001611">
    <property type="entry name" value="Leu-rich_rpt"/>
</dbReference>
<dbReference type="PANTHER" id="PTHR48061:SF49">
    <property type="entry name" value="DISEASE RESISTANCE FAMILY PROTEIN_LRR PROTEIN"/>
    <property type="match status" value="1"/>
</dbReference>
<keyword evidence="9 12" id="KW-0472">Membrane</keyword>
<dbReference type="InterPro" id="IPR046956">
    <property type="entry name" value="RLP23-like"/>
</dbReference>
<dbReference type="Pfam" id="PF13855">
    <property type="entry name" value="LRR_8"/>
    <property type="match status" value="2"/>
</dbReference>
<dbReference type="EMBL" id="PSQE01000004">
    <property type="protein sequence ID" value="RHN58903.1"/>
    <property type="molecule type" value="Genomic_DNA"/>
</dbReference>
<evidence type="ECO:0000256" key="10">
    <source>
        <dbReference type="ARBA" id="ARBA00023170"/>
    </source>
</evidence>
<evidence type="ECO:0000256" key="1">
    <source>
        <dbReference type="ARBA" id="ARBA00004251"/>
    </source>
</evidence>
<dbReference type="SUPFAM" id="SSF52058">
    <property type="entry name" value="L domain-like"/>
    <property type="match status" value="2"/>
</dbReference>
<comment type="caution">
    <text evidence="13">The sequence shown here is derived from an EMBL/GenBank/DDBJ whole genome shotgun (WGS) entry which is preliminary data.</text>
</comment>
<evidence type="ECO:0000256" key="3">
    <source>
        <dbReference type="ARBA" id="ARBA00022475"/>
    </source>
</evidence>
<evidence type="ECO:0000256" key="5">
    <source>
        <dbReference type="ARBA" id="ARBA00022692"/>
    </source>
</evidence>
<evidence type="ECO:0000256" key="9">
    <source>
        <dbReference type="ARBA" id="ARBA00023136"/>
    </source>
</evidence>
<dbReference type="AlphaFoldDB" id="A0A396I2E6"/>
<dbReference type="FunFam" id="3.80.10.10:FF:000213">
    <property type="entry name" value="Tyrosine-sulfated glycopeptide receptor 1"/>
    <property type="match status" value="1"/>
</dbReference>
<protein>
    <submittedName>
        <fullName evidence="13">Putative leucine-rich repeat domain, L domain-containing protein</fullName>
    </submittedName>
</protein>
<reference evidence="14" key="1">
    <citation type="journal article" date="2018" name="Nat. Plants">
        <title>Whole-genome landscape of Medicago truncatula symbiotic genes.</title>
        <authorList>
            <person name="Pecrix Y."/>
            <person name="Staton S.E."/>
            <person name="Sallet E."/>
            <person name="Lelandais-Briere C."/>
            <person name="Moreau S."/>
            <person name="Carrere S."/>
            <person name="Blein T."/>
            <person name="Jardinaud M.F."/>
            <person name="Latrasse D."/>
            <person name="Zouine M."/>
            <person name="Zahm M."/>
            <person name="Kreplak J."/>
            <person name="Mayjonade B."/>
            <person name="Satge C."/>
            <person name="Perez M."/>
            <person name="Cauet S."/>
            <person name="Marande W."/>
            <person name="Chantry-Darmon C."/>
            <person name="Lopez-Roques C."/>
            <person name="Bouchez O."/>
            <person name="Berard A."/>
            <person name="Debelle F."/>
            <person name="Munos S."/>
            <person name="Bendahmane A."/>
            <person name="Berges H."/>
            <person name="Niebel A."/>
            <person name="Buitink J."/>
            <person name="Frugier F."/>
            <person name="Benhamed M."/>
            <person name="Crespi M."/>
            <person name="Gouzy J."/>
            <person name="Gamas P."/>
        </authorList>
    </citation>
    <scope>NUCLEOTIDE SEQUENCE [LARGE SCALE GENOMIC DNA]</scope>
    <source>
        <strain evidence="14">cv. Jemalong A17</strain>
    </source>
</reference>
<keyword evidence="8 12" id="KW-1133">Transmembrane helix</keyword>
<evidence type="ECO:0000256" key="12">
    <source>
        <dbReference type="SAM" id="Phobius"/>
    </source>
</evidence>
<dbReference type="Proteomes" id="UP000265566">
    <property type="component" value="Chromosome 4"/>
</dbReference>
<gene>
    <name evidence="13" type="ORF">MtrunA17_Chr4g0007411</name>
</gene>
<keyword evidence="5 12" id="KW-0812">Transmembrane</keyword>
<evidence type="ECO:0000256" key="7">
    <source>
        <dbReference type="ARBA" id="ARBA00022737"/>
    </source>
</evidence>
<evidence type="ECO:0000256" key="6">
    <source>
        <dbReference type="ARBA" id="ARBA00022729"/>
    </source>
</evidence>
<dbReference type="SMART" id="SM00369">
    <property type="entry name" value="LRR_TYP"/>
    <property type="match status" value="4"/>
</dbReference>
<feature type="transmembrane region" description="Helical" evidence="12">
    <location>
        <begin position="537"/>
        <end position="560"/>
    </location>
</feature>